<comment type="catalytic activity">
    <reaction evidence="1">
        <text>Catalyzes the rearrangement of -S-S- bonds in proteins.</text>
        <dbReference type="EC" id="5.3.4.1"/>
    </reaction>
</comment>
<dbReference type="GeneID" id="109408520"/>
<sequence length="248" mass="28497">MKHAMLLSLLALACTVTPALSYFPEEKGILELNPSNYVAAVRQFPYLMVEFYAPWCPYCQTFAPKYEDAALRLTTTNSPAKLAKLDASRYATFAAQLKVQEYPTMYFYRQGHPLLYNGQMEIVPLVRWVQRVSRPGNTSKMPLVMDLNSQNFDSAVRTYPILLVEFYAPWCPHCQKFEPQYLNAATEMARINPNVKFAKVDATQELQLAAQHDVQFYPTLKLFHNGGFKMYDGPREQTSLINWLLENV</sequence>
<dbReference type="PROSITE" id="PS51352">
    <property type="entry name" value="THIOREDOXIN_2"/>
    <property type="match status" value="2"/>
</dbReference>
<feature type="domain" description="Thioredoxin" evidence="9">
    <location>
        <begin position="130"/>
        <end position="248"/>
    </location>
</feature>
<dbReference type="PANTHER" id="PTHR18929">
    <property type="entry name" value="PROTEIN DISULFIDE ISOMERASE"/>
    <property type="match status" value="1"/>
</dbReference>
<dbReference type="RefSeq" id="XP_019537390.3">
    <property type="nucleotide sequence ID" value="XM_019681845.3"/>
</dbReference>
<dbReference type="EnsemblMetazoa" id="AALFPA23_020721.R30596">
    <property type="protein sequence ID" value="AALFPA23_020721.P30596"/>
    <property type="gene ID" value="AALFPA23_020721"/>
</dbReference>
<keyword evidence="7" id="KW-0676">Redox-active center</keyword>
<evidence type="ECO:0000313" key="10">
    <source>
        <dbReference type="EnsemblMetazoa" id="AALFPA23_020721.P30596"/>
    </source>
</evidence>
<feature type="domain" description="Thioredoxin" evidence="9">
    <location>
        <begin position="11"/>
        <end position="129"/>
    </location>
</feature>
<evidence type="ECO:0000256" key="6">
    <source>
        <dbReference type="ARBA" id="ARBA00023235"/>
    </source>
</evidence>
<evidence type="ECO:0000256" key="7">
    <source>
        <dbReference type="ARBA" id="ARBA00023284"/>
    </source>
</evidence>
<keyword evidence="11" id="KW-1185">Reference proteome</keyword>
<dbReference type="Pfam" id="PF00085">
    <property type="entry name" value="Thioredoxin"/>
    <property type="match status" value="2"/>
</dbReference>
<evidence type="ECO:0000259" key="9">
    <source>
        <dbReference type="PROSITE" id="PS51352"/>
    </source>
</evidence>
<dbReference type="EC" id="5.3.4.1" evidence="4"/>
<feature type="chain" id="PRO_5047118488" description="protein disulfide-isomerase" evidence="8">
    <location>
        <begin position="22"/>
        <end position="248"/>
    </location>
</feature>
<dbReference type="CDD" id="cd02961">
    <property type="entry name" value="PDI_a_family"/>
    <property type="match status" value="2"/>
</dbReference>
<comment type="subcellular location">
    <subcellularLocation>
        <location evidence="2">Endoplasmic reticulum lumen</location>
    </subcellularLocation>
</comment>
<proteinExistence type="inferred from homology"/>
<dbReference type="Proteomes" id="UP000069940">
    <property type="component" value="Unassembled WGS sequence"/>
</dbReference>
<organism evidence="10 11">
    <name type="scientific">Aedes albopictus</name>
    <name type="common">Asian tiger mosquito</name>
    <name type="synonym">Stegomyia albopicta</name>
    <dbReference type="NCBI Taxonomy" id="7160"/>
    <lineage>
        <taxon>Eukaryota</taxon>
        <taxon>Metazoa</taxon>
        <taxon>Ecdysozoa</taxon>
        <taxon>Arthropoda</taxon>
        <taxon>Hexapoda</taxon>
        <taxon>Insecta</taxon>
        <taxon>Pterygota</taxon>
        <taxon>Neoptera</taxon>
        <taxon>Endopterygota</taxon>
        <taxon>Diptera</taxon>
        <taxon>Nematocera</taxon>
        <taxon>Culicoidea</taxon>
        <taxon>Culicidae</taxon>
        <taxon>Culicinae</taxon>
        <taxon>Aedini</taxon>
        <taxon>Aedes</taxon>
        <taxon>Stegomyia</taxon>
    </lineage>
</organism>
<reference evidence="10" key="2">
    <citation type="submission" date="2025-05" db="UniProtKB">
        <authorList>
            <consortium name="EnsemblMetazoa"/>
        </authorList>
    </citation>
    <scope>IDENTIFICATION</scope>
    <source>
        <strain evidence="10">Foshan</strain>
    </source>
</reference>
<dbReference type="PROSITE" id="PS00194">
    <property type="entry name" value="THIOREDOXIN_1"/>
    <property type="match status" value="2"/>
</dbReference>
<dbReference type="Gene3D" id="3.40.30.10">
    <property type="entry name" value="Glutaredoxin"/>
    <property type="match status" value="2"/>
</dbReference>
<evidence type="ECO:0000313" key="11">
    <source>
        <dbReference type="Proteomes" id="UP000069940"/>
    </source>
</evidence>
<accession>A0ABM1ZQL3</accession>
<reference evidence="11" key="1">
    <citation type="journal article" date="2015" name="Proc. Natl. Acad. Sci. U.S.A.">
        <title>Genome sequence of the Asian Tiger mosquito, Aedes albopictus, reveals insights into its biology, genetics, and evolution.</title>
        <authorList>
            <person name="Chen X.G."/>
            <person name="Jiang X."/>
            <person name="Gu J."/>
            <person name="Xu M."/>
            <person name="Wu Y."/>
            <person name="Deng Y."/>
            <person name="Zhang C."/>
            <person name="Bonizzoni M."/>
            <person name="Dermauw W."/>
            <person name="Vontas J."/>
            <person name="Armbruster P."/>
            <person name="Huang X."/>
            <person name="Yang Y."/>
            <person name="Zhang H."/>
            <person name="He W."/>
            <person name="Peng H."/>
            <person name="Liu Y."/>
            <person name="Wu K."/>
            <person name="Chen J."/>
            <person name="Lirakis M."/>
            <person name="Topalis P."/>
            <person name="Van Leeuwen T."/>
            <person name="Hall A.B."/>
            <person name="Jiang X."/>
            <person name="Thorpe C."/>
            <person name="Mueller R.L."/>
            <person name="Sun C."/>
            <person name="Waterhouse R.M."/>
            <person name="Yan G."/>
            <person name="Tu Z.J."/>
            <person name="Fang X."/>
            <person name="James A.A."/>
        </authorList>
    </citation>
    <scope>NUCLEOTIDE SEQUENCE [LARGE SCALE GENOMIC DNA]</scope>
    <source>
        <strain evidence="11">Foshan</strain>
    </source>
</reference>
<evidence type="ECO:0000256" key="8">
    <source>
        <dbReference type="SAM" id="SignalP"/>
    </source>
</evidence>
<keyword evidence="6" id="KW-0413">Isomerase</keyword>
<dbReference type="SUPFAM" id="SSF52833">
    <property type="entry name" value="Thioredoxin-like"/>
    <property type="match status" value="2"/>
</dbReference>
<dbReference type="PANTHER" id="PTHR18929:SF132">
    <property type="entry name" value="PROTEIN DISULFIDE-ISOMERASE A3"/>
    <property type="match status" value="1"/>
</dbReference>
<keyword evidence="8" id="KW-0732">Signal</keyword>
<evidence type="ECO:0000256" key="5">
    <source>
        <dbReference type="ARBA" id="ARBA00022824"/>
    </source>
</evidence>
<dbReference type="PRINTS" id="PR00421">
    <property type="entry name" value="THIOREDOXIN"/>
</dbReference>
<evidence type="ECO:0000256" key="1">
    <source>
        <dbReference type="ARBA" id="ARBA00001182"/>
    </source>
</evidence>
<evidence type="ECO:0000256" key="3">
    <source>
        <dbReference type="ARBA" id="ARBA00006347"/>
    </source>
</evidence>
<dbReference type="InterPro" id="IPR013766">
    <property type="entry name" value="Thioredoxin_domain"/>
</dbReference>
<name>A0ABM1ZQL3_AEDAL</name>
<keyword evidence="5" id="KW-0256">Endoplasmic reticulum</keyword>
<protein>
    <recommendedName>
        <fullName evidence="4">protein disulfide-isomerase</fullName>
        <ecNumber evidence="4">5.3.4.1</ecNumber>
    </recommendedName>
</protein>
<dbReference type="InterPro" id="IPR036249">
    <property type="entry name" value="Thioredoxin-like_sf"/>
</dbReference>
<evidence type="ECO:0000256" key="4">
    <source>
        <dbReference type="ARBA" id="ARBA00012723"/>
    </source>
</evidence>
<evidence type="ECO:0000256" key="2">
    <source>
        <dbReference type="ARBA" id="ARBA00004319"/>
    </source>
</evidence>
<dbReference type="InterPro" id="IPR017937">
    <property type="entry name" value="Thioredoxin_CS"/>
</dbReference>
<comment type="similarity">
    <text evidence="3">Belongs to the protein disulfide isomerase family.</text>
</comment>
<feature type="signal peptide" evidence="8">
    <location>
        <begin position="1"/>
        <end position="21"/>
    </location>
</feature>